<dbReference type="OrthoDB" id="10255480at2759"/>
<dbReference type="PANTHER" id="PTHR28633:SF1">
    <property type="entry name" value="BLOC-2 COMPLEX MEMBER HPS3"/>
    <property type="match status" value="1"/>
</dbReference>
<dbReference type="Pfam" id="PF14763">
    <property type="entry name" value="HPS3_C"/>
    <property type="match status" value="1"/>
</dbReference>
<name>A0A9Q1J9L9_SYNKA</name>
<gene>
    <name evidence="2" type="ORF">SKAU_G00049370</name>
</gene>
<sequence length="172" mass="19291">MLQVYGFIEEPKLLLHGRGKGVVPTALARHLRDTQEGLLVAAVVSLHENSKVRLEEADVFFQIGPQLLVDFWEALLVASSQDPIIQELLFCLTSVYIDRVAQSNQGVKPLKTAEDLVNSCCHYGTLFPWVSVLTPAQLNVTPGNQEDLEKLQSLLYRFSLIGWRCVWLFVIG</sequence>
<dbReference type="InterPro" id="IPR017216">
    <property type="entry name" value="HPS3"/>
</dbReference>
<dbReference type="InterPro" id="IPR029438">
    <property type="entry name" value="HPS3_C"/>
</dbReference>
<accession>A0A9Q1J9L9</accession>
<keyword evidence="3" id="KW-1185">Reference proteome</keyword>
<dbReference type="PANTHER" id="PTHR28633">
    <property type="entry name" value="HERMANSKY-PUDLAK SYNDROME 3 PROTEIN"/>
    <property type="match status" value="1"/>
</dbReference>
<feature type="domain" description="BLOC-2 complex member HPS3 C-terminal" evidence="1">
    <location>
        <begin position="1"/>
        <end position="157"/>
    </location>
</feature>
<evidence type="ECO:0000313" key="2">
    <source>
        <dbReference type="EMBL" id="KAJ8374357.1"/>
    </source>
</evidence>
<organism evidence="2 3">
    <name type="scientific">Synaphobranchus kaupii</name>
    <name type="common">Kaup's arrowtooth eel</name>
    <dbReference type="NCBI Taxonomy" id="118154"/>
    <lineage>
        <taxon>Eukaryota</taxon>
        <taxon>Metazoa</taxon>
        <taxon>Chordata</taxon>
        <taxon>Craniata</taxon>
        <taxon>Vertebrata</taxon>
        <taxon>Euteleostomi</taxon>
        <taxon>Actinopterygii</taxon>
        <taxon>Neopterygii</taxon>
        <taxon>Teleostei</taxon>
        <taxon>Anguilliformes</taxon>
        <taxon>Synaphobranchidae</taxon>
        <taxon>Synaphobranchus</taxon>
    </lineage>
</organism>
<reference evidence="2" key="1">
    <citation type="journal article" date="2023" name="Science">
        <title>Genome structures resolve the early diversification of teleost fishes.</title>
        <authorList>
            <person name="Parey E."/>
            <person name="Louis A."/>
            <person name="Montfort J."/>
            <person name="Bouchez O."/>
            <person name="Roques C."/>
            <person name="Iampietro C."/>
            <person name="Lluch J."/>
            <person name="Castinel A."/>
            <person name="Donnadieu C."/>
            <person name="Desvignes T."/>
            <person name="Floi Bucao C."/>
            <person name="Jouanno E."/>
            <person name="Wen M."/>
            <person name="Mejri S."/>
            <person name="Dirks R."/>
            <person name="Jansen H."/>
            <person name="Henkel C."/>
            <person name="Chen W.J."/>
            <person name="Zahm M."/>
            <person name="Cabau C."/>
            <person name="Klopp C."/>
            <person name="Thompson A.W."/>
            <person name="Robinson-Rechavi M."/>
            <person name="Braasch I."/>
            <person name="Lecointre G."/>
            <person name="Bobe J."/>
            <person name="Postlethwait J.H."/>
            <person name="Berthelot C."/>
            <person name="Roest Crollius H."/>
            <person name="Guiguen Y."/>
        </authorList>
    </citation>
    <scope>NUCLEOTIDE SEQUENCE</scope>
    <source>
        <strain evidence="2">WJC10195</strain>
    </source>
</reference>
<dbReference type="GO" id="GO:0005737">
    <property type="term" value="C:cytoplasm"/>
    <property type="evidence" value="ECO:0007669"/>
    <property type="project" value="TreeGrafter"/>
</dbReference>
<dbReference type="EMBL" id="JAINUF010000002">
    <property type="protein sequence ID" value="KAJ8374357.1"/>
    <property type="molecule type" value="Genomic_DNA"/>
</dbReference>
<dbReference type="Proteomes" id="UP001152622">
    <property type="component" value="Chromosome 2"/>
</dbReference>
<proteinExistence type="predicted"/>
<protein>
    <recommendedName>
        <fullName evidence="1">BLOC-2 complex member HPS3 C-terminal domain-containing protein</fullName>
    </recommendedName>
</protein>
<evidence type="ECO:0000259" key="1">
    <source>
        <dbReference type="Pfam" id="PF14763"/>
    </source>
</evidence>
<comment type="caution">
    <text evidence="2">The sequence shown here is derived from an EMBL/GenBank/DDBJ whole genome shotgun (WGS) entry which is preliminary data.</text>
</comment>
<dbReference type="AlphaFoldDB" id="A0A9Q1J9L9"/>
<evidence type="ECO:0000313" key="3">
    <source>
        <dbReference type="Proteomes" id="UP001152622"/>
    </source>
</evidence>